<gene>
    <name evidence="2" type="ORF">HW555_013755</name>
</gene>
<evidence type="ECO:0000256" key="1">
    <source>
        <dbReference type="SAM" id="MobiDB-lite"/>
    </source>
</evidence>
<comment type="caution">
    <text evidence="2">The sequence shown here is derived from an EMBL/GenBank/DDBJ whole genome shotgun (WGS) entry which is preliminary data.</text>
</comment>
<feature type="region of interest" description="Disordered" evidence="1">
    <location>
        <begin position="1"/>
        <end position="24"/>
    </location>
</feature>
<proteinExistence type="predicted"/>
<organism evidence="2 3">
    <name type="scientific">Spodoptera exigua</name>
    <name type="common">Beet armyworm</name>
    <name type="synonym">Noctua fulgens</name>
    <dbReference type="NCBI Taxonomy" id="7107"/>
    <lineage>
        <taxon>Eukaryota</taxon>
        <taxon>Metazoa</taxon>
        <taxon>Ecdysozoa</taxon>
        <taxon>Arthropoda</taxon>
        <taxon>Hexapoda</taxon>
        <taxon>Insecta</taxon>
        <taxon>Pterygota</taxon>
        <taxon>Neoptera</taxon>
        <taxon>Endopterygota</taxon>
        <taxon>Lepidoptera</taxon>
        <taxon>Glossata</taxon>
        <taxon>Ditrysia</taxon>
        <taxon>Noctuoidea</taxon>
        <taxon>Noctuidae</taxon>
        <taxon>Amphipyrinae</taxon>
        <taxon>Spodoptera</taxon>
    </lineage>
</organism>
<evidence type="ECO:0000313" key="3">
    <source>
        <dbReference type="Proteomes" id="UP000648187"/>
    </source>
</evidence>
<protein>
    <submittedName>
        <fullName evidence="2">Uncharacterized protein</fullName>
    </submittedName>
</protein>
<keyword evidence="3" id="KW-1185">Reference proteome</keyword>
<evidence type="ECO:0000313" key="2">
    <source>
        <dbReference type="EMBL" id="KAF9405563.1"/>
    </source>
</evidence>
<dbReference type="AlphaFoldDB" id="A0A835L270"/>
<sequence length="63" mass="6953">MARIKNNTKYCNEKINPQTHHPNNLPNTNMMIISLTAVSLSAIKVKENITSASIDPVSFPEAT</sequence>
<accession>A0A835L270</accession>
<dbReference type="Proteomes" id="UP000648187">
    <property type="component" value="Unassembled WGS sequence"/>
</dbReference>
<dbReference type="EMBL" id="JACKWZ010000718">
    <property type="protein sequence ID" value="KAF9405563.1"/>
    <property type="molecule type" value="Genomic_DNA"/>
</dbReference>
<reference evidence="2" key="1">
    <citation type="submission" date="2020-08" db="EMBL/GenBank/DDBJ databases">
        <title>Spodoptera exigua strain:BAW_Kor-Di-RS1 Genome sequencing and assembly.</title>
        <authorList>
            <person name="Kim J."/>
            <person name="Nam H.Y."/>
            <person name="Kwon M."/>
            <person name="Choi J.H."/>
            <person name="Cho S.R."/>
            <person name="Kim G.-H."/>
        </authorList>
    </citation>
    <scope>NUCLEOTIDE SEQUENCE</scope>
    <source>
        <strain evidence="2">BAW_Kor-Di-RS1</strain>
        <tissue evidence="2">Whole-body</tissue>
    </source>
</reference>
<name>A0A835L270_SPOEX</name>